<dbReference type="GO" id="GO:0043488">
    <property type="term" value="P:regulation of mRNA stability"/>
    <property type="evidence" value="ECO:0007669"/>
    <property type="project" value="TreeGrafter"/>
</dbReference>
<dbReference type="GO" id="GO:0003730">
    <property type="term" value="F:mRNA 3'-UTR binding"/>
    <property type="evidence" value="ECO:0007669"/>
    <property type="project" value="TreeGrafter"/>
</dbReference>
<dbReference type="SUPFAM" id="SSF50249">
    <property type="entry name" value="Nucleic acid-binding proteins"/>
    <property type="match status" value="1"/>
</dbReference>
<keyword evidence="1" id="KW-0597">Phosphoprotein</keyword>
<dbReference type="InterPro" id="IPR019844">
    <property type="entry name" value="CSD_CS"/>
</dbReference>
<dbReference type="Pfam" id="PF00313">
    <property type="entry name" value="CSD"/>
    <property type="match status" value="1"/>
</dbReference>
<organism evidence="5 6">
    <name type="scientific">Nocardioides szechwanensis</name>
    <dbReference type="NCBI Taxonomy" id="1005944"/>
    <lineage>
        <taxon>Bacteria</taxon>
        <taxon>Bacillati</taxon>
        <taxon>Actinomycetota</taxon>
        <taxon>Actinomycetes</taxon>
        <taxon>Propionibacteriales</taxon>
        <taxon>Nocardioidaceae</taxon>
        <taxon>Nocardioides</taxon>
    </lineage>
</organism>
<dbReference type="PANTHER" id="PTHR12962">
    <property type="entry name" value="CALCIUM-REGULATED HEAT STABLE PROTEIN CRHSP-24-RELATED"/>
    <property type="match status" value="1"/>
</dbReference>
<dbReference type="Proteomes" id="UP000199004">
    <property type="component" value="Unassembled WGS sequence"/>
</dbReference>
<evidence type="ECO:0000256" key="1">
    <source>
        <dbReference type="ARBA" id="ARBA00022553"/>
    </source>
</evidence>
<dbReference type="RefSeq" id="WP_091021504.1">
    <property type="nucleotide sequence ID" value="NZ_BKAE01000005.1"/>
</dbReference>
<dbReference type="InterPro" id="IPR010718">
    <property type="entry name" value="DUF1294"/>
</dbReference>
<protein>
    <submittedName>
        <fullName evidence="5">Uncharacterized membrane protein YsdA, DUF1294 family</fullName>
    </submittedName>
</protein>
<feature type="domain" description="CSD" evidence="4">
    <location>
        <begin position="9"/>
        <end position="73"/>
    </location>
</feature>
<dbReference type="InterPro" id="IPR002059">
    <property type="entry name" value="CSP_DNA-bd"/>
</dbReference>
<dbReference type="PROSITE" id="PS00352">
    <property type="entry name" value="CSD_1"/>
    <property type="match status" value="1"/>
</dbReference>
<feature type="transmembrane region" description="Helical" evidence="3">
    <location>
        <begin position="112"/>
        <end position="131"/>
    </location>
</feature>
<dbReference type="EMBL" id="FNIC01000001">
    <property type="protein sequence ID" value="SDM59720.1"/>
    <property type="molecule type" value="Genomic_DNA"/>
</dbReference>
<dbReference type="AlphaFoldDB" id="A0A1G9UIF8"/>
<evidence type="ECO:0000313" key="5">
    <source>
        <dbReference type="EMBL" id="SDM59720.1"/>
    </source>
</evidence>
<evidence type="ECO:0000313" key="6">
    <source>
        <dbReference type="Proteomes" id="UP000199004"/>
    </source>
</evidence>
<name>A0A1G9UIF8_9ACTN</name>
<accession>A0A1G9UIF8</accession>
<feature type="transmembrane region" description="Helical" evidence="3">
    <location>
        <begin position="87"/>
        <end position="106"/>
    </location>
</feature>
<dbReference type="Pfam" id="PF06961">
    <property type="entry name" value="DUF1294"/>
    <property type="match status" value="1"/>
</dbReference>
<dbReference type="OrthoDB" id="72963at2"/>
<dbReference type="InterPro" id="IPR012340">
    <property type="entry name" value="NA-bd_OB-fold"/>
</dbReference>
<dbReference type="STRING" id="1005944.SAMN05192576_0445"/>
<keyword evidence="3" id="KW-0472">Membrane</keyword>
<dbReference type="InterPro" id="IPR052069">
    <property type="entry name" value="Ca-reg_mRNA-binding_domain"/>
</dbReference>
<dbReference type="GO" id="GO:0005737">
    <property type="term" value="C:cytoplasm"/>
    <property type="evidence" value="ECO:0007669"/>
    <property type="project" value="UniProtKB-SubCell"/>
</dbReference>
<keyword evidence="3" id="KW-1133">Transmembrane helix</keyword>
<keyword evidence="6" id="KW-1185">Reference proteome</keyword>
<sequence length="203" mass="22185">MTSDDTVGRRQGVLAEWNDDRGFGFIRPVAGGSRVFVHVSAFPRFPRPVTGCEVIYAELRDERNRARASEVRYLGVVSARRAGSSGIPLAIATALLFFILLVGLVVLDGLPVTLLAAFGLFSGVAFLMYGADKSAAEQGRWRTSESTLHTIALIGGWPGALVARRVFRHKTTKQPFRTVFWLTVIANCVALAWFVHEAPLSLP</sequence>
<reference evidence="5 6" key="1">
    <citation type="submission" date="2016-10" db="EMBL/GenBank/DDBJ databases">
        <authorList>
            <person name="de Groot N.N."/>
        </authorList>
    </citation>
    <scope>NUCLEOTIDE SEQUENCE [LARGE SCALE GENOMIC DNA]</scope>
    <source>
        <strain evidence="5 6">CGMCC 1.11147</strain>
    </source>
</reference>
<dbReference type="PROSITE" id="PS51857">
    <property type="entry name" value="CSD_2"/>
    <property type="match status" value="1"/>
</dbReference>
<evidence type="ECO:0000256" key="3">
    <source>
        <dbReference type="SAM" id="Phobius"/>
    </source>
</evidence>
<dbReference type="InterPro" id="IPR011129">
    <property type="entry name" value="CSD"/>
</dbReference>
<proteinExistence type="predicted"/>
<keyword evidence="3" id="KW-0812">Transmembrane</keyword>
<gene>
    <name evidence="5" type="ORF">SAMN05192576_0445</name>
</gene>
<dbReference type="SMART" id="SM00357">
    <property type="entry name" value="CSP"/>
    <property type="match status" value="1"/>
</dbReference>
<evidence type="ECO:0000259" key="4">
    <source>
        <dbReference type="PROSITE" id="PS51857"/>
    </source>
</evidence>
<comment type="subcellular location">
    <subcellularLocation>
        <location evidence="2">Cytoplasm</location>
    </subcellularLocation>
</comment>
<evidence type="ECO:0000256" key="2">
    <source>
        <dbReference type="RuleBase" id="RU000408"/>
    </source>
</evidence>
<feature type="transmembrane region" description="Helical" evidence="3">
    <location>
        <begin position="178"/>
        <end position="196"/>
    </location>
</feature>
<dbReference type="Gene3D" id="2.40.50.140">
    <property type="entry name" value="Nucleic acid-binding proteins"/>
    <property type="match status" value="1"/>
</dbReference>
<dbReference type="PANTHER" id="PTHR12962:SF1">
    <property type="entry name" value="COLD SHOCK DOMAIN-CONTAINING PROTEIN CG9705"/>
    <property type="match status" value="1"/>
</dbReference>
<dbReference type="CDD" id="cd04458">
    <property type="entry name" value="CSP_CDS"/>
    <property type="match status" value="1"/>
</dbReference>